<evidence type="ECO:0000256" key="2">
    <source>
        <dbReference type="SAM" id="SignalP"/>
    </source>
</evidence>
<dbReference type="AlphaFoldDB" id="Q2RQ32"/>
<sequence length="185" mass="20036">MNPFARTLVAAALLAPLALSGCSNAKKSLGLDRQPPDEFKVVTRAPLAMPPDFNLRPPQPGIARPQEVTPRDSARAALTGVETPMVAGGLSNGEQVLLAKAGADRAIPDIRTVVNRETSALSAEERTFTDRLVFWRAPEEDPGSTVDPEAENRRLRENQSLGKPVTDGRTPTIERREKGFLEGIF</sequence>
<dbReference type="KEGG" id="rru:Rru_A2968"/>
<feature type="region of interest" description="Disordered" evidence="1">
    <location>
        <begin position="50"/>
        <end position="70"/>
    </location>
</feature>
<accession>Q2RQ32</accession>
<dbReference type="EnsemblBacteria" id="ABC23763">
    <property type="protein sequence ID" value="ABC23763"/>
    <property type="gene ID" value="Rru_A2968"/>
</dbReference>
<dbReference type="RefSeq" id="WP_011390716.1">
    <property type="nucleotide sequence ID" value="NC_007643.1"/>
</dbReference>
<evidence type="ECO:0000256" key="1">
    <source>
        <dbReference type="SAM" id="MobiDB-lite"/>
    </source>
</evidence>
<dbReference type="Pfam" id="PF11233">
    <property type="entry name" value="DUF3035"/>
    <property type="match status" value="1"/>
</dbReference>
<dbReference type="STRING" id="269796.Rru_A2968"/>
<evidence type="ECO:0000313" key="4">
    <source>
        <dbReference type="Proteomes" id="UP000001929"/>
    </source>
</evidence>
<reference evidence="3 4" key="1">
    <citation type="journal article" date="2011" name="Stand. Genomic Sci.">
        <title>Complete genome sequence of Rhodospirillum rubrum type strain (S1).</title>
        <authorList>
            <person name="Munk A.C."/>
            <person name="Copeland A."/>
            <person name="Lucas S."/>
            <person name="Lapidus A."/>
            <person name="Del Rio T.G."/>
            <person name="Barry K."/>
            <person name="Detter J.C."/>
            <person name="Hammon N."/>
            <person name="Israni S."/>
            <person name="Pitluck S."/>
            <person name="Brettin T."/>
            <person name="Bruce D."/>
            <person name="Han C."/>
            <person name="Tapia R."/>
            <person name="Gilna P."/>
            <person name="Schmutz J."/>
            <person name="Larimer F."/>
            <person name="Land M."/>
            <person name="Kyrpides N.C."/>
            <person name="Mavromatis K."/>
            <person name="Richardson P."/>
            <person name="Rohde M."/>
            <person name="Goker M."/>
            <person name="Klenk H.P."/>
            <person name="Zhang Y."/>
            <person name="Roberts G.P."/>
            <person name="Reslewic S."/>
            <person name="Schwartz D.C."/>
        </authorList>
    </citation>
    <scope>NUCLEOTIDE SEQUENCE [LARGE SCALE GENOMIC DNA]</scope>
    <source>
        <strain evidence="4">ATCC 11170 / ATH 1.1.1 / DSM 467 / LMG 4362 / NCIMB 8255 / S1</strain>
    </source>
</reference>
<gene>
    <name evidence="3" type="ordered locus">Rru_A2968</name>
</gene>
<dbReference type="PATRIC" id="fig|269796.9.peg.3077"/>
<feature type="region of interest" description="Disordered" evidence="1">
    <location>
        <begin position="139"/>
        <end position="171"/>
    </location>
</feature>
<organism evidence="3 4">
    <name type="scientific">Rhodospirillum rubrum (strain ATCC 11170 / ATH 1.1.1 / DSM 467 / LMG 4362 / NCIMB 8255 / S1)</name>
    <dbReference type="NCBI Taxonomy" id="269796"/>
    <lineage>
        <taxon>Bacteria</taxon>
        <taxon>Pseudomonadati</taxon>
        <taxon>Pseudomonadota</taxon>
        <taxon>Alphaproteobacteria</taxon>
        <taxon>Rhodospirillales</taxon>
        <taxon>Rhodospirillaceae</taxon>
        <taxon>Rhodospirillum</taxon>
    </lineage>
</organism>
<dbReference type="Proteomes" id="UP000001929">
    <property type="component" value="Chromosome"/>
</dbReference>
<keyword evidence="2" id="KW-0732">Signal</keyword>
<evidence type="ECO:0008006" key="5">
    <source>
        <dbReference type="Google" id="ProtNLM"/>
    </source>
</evidence>
<dbReference type="HOGENOM" id="CLU_123750_0_0_5"/>
<feature type="signal peptide" evidence="2">
    <location>
        <begin position="1"/>
        <end position="25"/>
    </location>
</feature>
<dbReference type="InterPro" id="IPR021395">
    <property type="entry name" value="DUF3035"/>
</dbReference>
<feature type="chain" id="PRO_5004214839" description="Beta-barrel assembly machine subunit BamF" evidence="2">
    <location>
        <begin position="26"/>
        <end position="185"/>
    </location>
</feature>
<evidence type="ECO:0000313" key="3">
    <source>
        <dbReference type="EMBL" id="ABC23763.1"/>
    </source>
</evidence>
<proteinExistence type="predicted"/>
<protein>
    <recommendedName>
        <fullName evidence="5">Beta-barrel assembly machine subunit BamF</fullName>
    </recommendedName>
</protein>
<name>Q2RQ32_RHORT</name>
<dbReference type="eggNOG" id="ENOG5030N9J">
    <property type="taxonomic scope" value="Bacteria"/>
</dbReference>
<dbReference type="EMBL" id="CP000230">
    <property type="protein sequence ID" value="ABC23763.1"/>
    <property type="molecule type" value="Genomic_DNA"/>
</dbReference>
<dbReference type="PROSITE" id="PS51257">
    <property type="entry name" value="PROKAR_LIPOPROTEIN"/>
    <property type="match status" value="1"/>
</dbReference>
<keyword evidence="4" id="KW-1185">Reference proteome</keyword>